<organism evidence="1 2">
    <name type="scientific">Nostoc flagelliforme CCNUN1</name>
    <dbReference type="NCBI Taxonomy" id="2038116"/>
    <lineage>
        <taxon>Bacteria</taxon>
        <taxon>Bacillati</taxon>
        <taxon>Cyanobacteriota</taxon>
        <taxon>Cyanophyceae</taxon>
        <taxon>Nostocales</taxon>
        <taxon>Nostocaceae</taxon>
        <taxon>Nostoc</taxon>
    </lineage>
</organism>
<dbReference type="EMBL" id="CP024793">
    <property type="protein sequence ID" value="AUB44171.1"/>
    <property type="molecule type" value="Genomic_DNA"/>
</dbReference>
<keyword evidence="1" id="KW-0614">Plasmid</keyword>
<dbReference type="Proteomes" id="UP000232003">
    <property type="component" value="Plasmid pNFSY08"/>
</dbReference>
<accession>A0A2K8T938</accession>
<proteinExistence type="predicted"/>
<reference evidence="1 2" key="1">
    <citation type="submission" date="2017-11" db="EMBL/GenBank/DDBJ databases">
        <title>Complete genome of a free-living desiccation-tolerant cyanobacterium and its photosynthetic adaptation to extreme terrestrial habitat.</title>
        <authorList>
            <person name="Shang J."/>
        </authorList>
    </citation>
    <scope>NUCLEOTIDE SEQUENCE [LARGE SCALE GENOMIC DNA]</scope>
    <source>
        <strain evidence="1 2">CCNUN1</strain>
        <plasmid evidence="2">pnfsy08</plasmid>
    </source>
</reference>
<evidence type="ECO:0000313" key="2">
    <source>
        <dbReference type="Proteomes" id="UP000232003"/>
    </source>
</evidence>
<evidence type="ECO:0000313" key="1">
    <source>
        <dbReference type="EMBL" id="AUB44171.1"/>
    </source>
</evidence>
<keyword evidence="2" id="KW-1185">Reference proteome</keyword>
<sequence length="40" mass="4448">MLHHGLCRGLEKAENAVLGFPQVEQFSNGIGIMFFNKSIN</sequence>
<gene>
    <name evidence="1" type="ORF">COO91_10394</name>
</gene>
<name>A0A2K8T938_9NOSO</name>
<protein>
    <submittedName>
        <fullName evidence="1">Uncharacterized protein</fullName>
    </submittedName>
</protein>
<geneLocation type="plasmid" evidence="2">
    <name>pnfsy08</name>
</geneLocation>
<dbReference type="KEGG" id="nfl:COO91_10394"/>
<dbReference type="AlphaFoldDB" id="A0A2K8T938"/>